<sequence>MCFCSHLLSSSITSHPSCRITNNLASVVADPLRPRAELQAFFTRHWGETFVPIQEVPKCPHLQPVNIANLSNYMKSIGQKYALYVDARRKLSKVNKQYRKNDTDDLPTVFLSSDFSLTTPETFLSVFTVPAQSTADPLAITVRTPKPDHEIRDKTCLEKASGDFRHYEPLQTRLDDLHDVVDSRLAEKLVLKKDAFWQIVSSYGGLNEELADALGQIKVVRTNLKRVSTSICERTDHITALYKKRQHKEKLLARLHDIACVRAAQSTVQLLLNQNEYPRALECIEMATQVLKNELSGVTAFRHLESQLSELRNIIKRMMWDEFTSYVQKEFGARIDEPVGIVHEGELCSIIAGLLRLKCYAFTSVLKNEVEETVKNLLRQTVKQRVVISVEDQIDPLMQNLSNAVRSLKFPDWCLVLDDVINALYLFNQKIECLQEMVGDLCERVERDNVPDANDEGSPERNTPVNNIAMASSSSDADDFASINVSLLTSASAPMVDAVSMLSIEVRSTTQLKHAVSALSQYTCHCIQMRICRLLNARHKDEAQNALETTPTELSHTLNCINVFQQKCSTRGWCRAPQVVAIAGKLTAQPTTNGPLQICIHKISTDYIDRFHRQRRQRISDNLDLEQWRVGEVTHRDQRLINQSFDEGKLVIVEKETDDEKGQATPQQLTVKEENFEVVRSALNFVYLLAEYAECLRALPSFAPDIIMRIIELLKFFNSRSCQLILGAGALQLVGLKTISVRNLALSSRSLQLIMNLVPLLRDEVDSLLTDEQKHLLRHFSQVSSDYNDHVNEITAKLVSVIDHNIVGSLDAWKPKGTIPSESFQAICRNLVKFHNGMNGIMPDSQIATLFTQVHAHFRNHLKLKVAQCGVSPHDSLAWGVVSNDYSYYIERVHAMPACRNMQFESLNEIVFN</sequence>
<proteinExistence type="inferred from homology"/>
<dbReference type="PANTHER" id="PTHR12965">
    <property type="entry name" value="VACUOLAR PROTEIN SORTING 54"/>
    <property type="match status" value="1"/>
</dbReference>
<dbReference type="GO" id="GO:0005829">
    <property type="term" value="C:cytosol"/>
    <property type="evidence" value="ECO:0007669"/>
    <property type="project" value="GOC"/>
</dbReference>
<dbReference type="Gene3D" id="6.10.250.860">
    <property type="match status" value="1"/>
</dbReference>
<feature type="domain" description="Vacuolar protein sorting-associated protein 54 N-terminal" evidence="9">
    <location>
        <begin position="168"/>
        <end position="319"/>
    </location>
</feature>
<organism evidence="10 11">
    <name type="scientific">Mesorhabditis belari</name>
    <dbReference type="NCBI Taxonomy" id="2138241"/>
    <lineage>
        <taxon>Eukaryota</taxon>
        <taxon>Metazoa</taxon>
        <taxon>Ecdysozoa</taxon>
        <taxon>Nematoda</taxon>
        <taxon>Chromadorea</taxon>
        <taxon>Rhabditida</taxon>
        <taxon>Rhabditina</taxon>
        <taxon>Rhabditomorpha</taxon>
        <taxon>Rhabditoidea</taxon>
        <taxon>Rhabditidae</taxon>
        <taxon>Mesorhabditinae</taxon>
        <taxon>Mesorhabditis</taxon>
    </lineage>
</organism>
<dbReference type="GO" id="GO:0006896">
    <property type="term" value="P:Golgi to vacuole transport"/>
    <property type="evidence" value="ECO:0007669"/>
    <property type="project" value="TreeGrafter"/>
</dbReference>
<evidence type="ECO:0000259" key="9">
    <source>
        <dbReference type="Pfam" id="PF10475"/>
    </source>
</evidence>
<dbReference type="GO" id="GO:0019905">
    <property type="term" value="F:syntaxin binding"/>
    <property type="evidence" value="ECO:0007669"/>
    <property type="project" value="TreeGrafter"/>
</dbReference>
<evidence type="ECO:0000256" key="5">
    <source>
        <dbReference type="ARBA" id="ARBA00022927"/>
    </source>
</evidence>
<protein>
    <recommendedName>
        <fullName evidence="3">Vacuolar protein sorting-associated protein 54</fullName>
    </recommendedName>
</protein>
<comment type="subcellular location">
    <subcellularLocation>
        <location evidence="1">Golgi apparatus</location>
        <location evidence="1">trans-Golgi network</location>
    </subcellularLocation>
</comment>
<evidence type="ECO:0000256" key="2">
    <source>
        <dbReference type="ARBA" id="ARBA00009150"/>
    </source>
</evidence>
<dbReference type="InterPro" id="IPR012501">
    <property type="entry name" value="Vps54_C"/>
</dbReference>
<dbReference type="Pfam" id="PF07928">
    <property type="entry name" value="Vps54"/>
    <property type="match status" value="1"/>
</dbReference>
<dbReference type="Proteomes" id="UP000887575">
    <property type="component" value="Unassembled WGS sequence"/>
</dbReference>
<dbReference type="InterPro" id="IPR039745">
    <property type="entry name" value="Vps54"/>
</dbReference>
<comment type="similarity">
    <text evidence="2">Belongs to the VPS54 family.</text>
</comment>
<dbReference type="Pfam" id="PF10475">
    <property type="entry name" value="Vps54_N"/>
    <property type="match status" value="1"/>
</dbReference>
<keyword evidence="7" id="KW-0175">Coiled coil</keyword>
<keyword evidence="6" id="KW-0333">Golgi apparatus</keyword>
<evidence type="ECO:0000256" key="6">
    <source>
        <dbReference type="ARBA" id="ARBA00023034"/>
    </source>
</evidence>
<keyword evidence="4" id="KW-0813">Transport</keyword>
<evidence type="ECO:0000256" key="4">
    <source>
        <dbReference type="ARBA" id="ARBA00022448"/>
    </source>
</evidence>
<accession>A0AAF3FRS3</accession>
<dbReference type="Gene3D" id="1.20.1280.130">
    <property type="match status" value="1"/>
</dbReference>
<evidence type="ECO:0000313" key="11">
    <source>
        <dbReference type="WBParaSite" id="MBELARI_LOCUS9953"/>
    </source>
</evidence>
<evidence type="ECO:0000313" key="10">
    <source>
        <dbReference type="Proteomes" id="UP000887575"/>
    </source>
</evidence>
<dbReference type="WBParaSite" id="MBELARI_LOCUS9953">
    <property type="protein sequence ID" value="MBELARI_LOCUS9953"/>
    <property type="gene ID" value="MBELARI_LOCUS9953"/>
</dbReference>
<feature type="domain" description="Vacuolar protein sorting-associated protein 54 C-terminal" evidence="8">
    <location>
        <begin position="673"/>
        <end position="803"/>
    </location>
</feature>
<reference evidence="11" key="1">
    <citation type="submission" date="2024-02" db="UniProtKB">
        <authorList>
            <consortium name="WormBaseParasite"/>
        </authorList>
    </citation>
    <scope>IDENTIFICATION</scope>
</reference>
<dbReference type="AlphaFoldDB" id="A0AAF3FRS3"/>
<dbReference type="GO" id="GO:0042147">
    <property type="term" value="P:retrograde transport, endosome to Golgi"/>
    <property type="evidence" value="ECO:0007669"/>
    <property type="project" value="InterPro"/>
</dbReference>
<dbReference type="PANTHER" id="PTHR12965:SF0">
    <property type="entry name" value="VACUOLAR PROTEIN SORTING-ASSOCIATED PROTEIN 54"/>
    <property type="match status" value="1"/>
</dbReference>
<evidence type="ECO:0000259" key="8">
    <source>
        <dbReference type="Pfam" id="PF07928"/>
    </source>
</evidence>
<evidence type="ECO:0000256" key="3">
    <source>
        <dbReference type="ARBA" id="ARBA00017665"/>
    </source>
</evidence>
<dbReference type="GO" id="GO:0015031">
    <property type="term" value="P:protein transport"/>
    <property type="evidence" value="ECO:0007669"/>
    <property type="project" value="UniProtKB-KW"/>
</dbReference>
<keyword evidence="10" id="KW-1185">Reference proteome</keyword>
<evidence type="ECO:0000256" key="7">
    <source>
        <dbReference type="ARBA" id="ARBA00023054"/>
    </source>
</evidence>
<dbReference type="InterPro" id="IPR019515">
    <property type="entry name" value="VPS54_N"/>
</dbReference>
<evidence type="ECO:0000256" key="1">
    <source>
        <dbReference type="ARBA" id="ARBA00004601"/>
    </source>
</evidence>
<dbReference type="GO" id="GO:0000938">
    <property type="term" value="C:GARP complex"/>
    <property type="evidence" value="ECO:0007669"/>
    <property type="project" value="InterPro"/>
</dbReference>
<keyword evidence="5" id="KW-0653">Protein transport</keyword>
<name>A0AAF3FRS3_9BILA</name>